<dbReference type="Pfam" id="PF03781">
    <property type="entry name" value="FGE-sulfatase"/>
    <property type="match status" value="1"/>
</dbReference>
<reference evidence="2 3" key="1">
    <citation type="journal article" date="2016" name="Int. J. Syst. Evol. Microbiol.">
        <title>Pseudaminobacter manganicus sp. nov., isolated from sludge of a manganese mine.</title>
        <authorList>
            <person name="Li J."/>
            <person name="Huang J."/>
            <person name="Liao S."/>
            <person name="Wang G."/>
        </authorList>
    </citation>
    <scope>NUCLEOTIDE SEQUENCE [LARGE SCALE GENOMIC DNA]</scope>
    <source>
        <strain evidence="2 3">JH-7</strain>
    </source>
</reference>
<dbReference type="GO" id="GO:0120147">
    <property type="term" value="F:formylglycine-generating oxidase activity"/>
    <property type="evidence" value="ECO:0007669"/>
    <property type="project" value="TreeGrafter"/>
</dbReference>
<dbReference type="InterPro" id="IPR005532">
    <property type="entry name" value="SUMF_dom"/>
</dbReference>
<sequence>MVWLGGGRSYCGTARPTIKGDGEEYRSVRVQPFGIDRFAVTNARFLAFVEQTGYRTEAEAYDWSFVFKDALDPVTRASTRRVAEVQWWHKVDGANWKRPAGPKSSIDEVMDHPVVHVSWNDAVAFAEWAGGRLLTEGEWEFAARGDKDVVYPWGNEDSPEDNPRCNIWQGSFPDRNLATDGHEGTAPTNAFEPNGYGLYNMVGNTWEWCTDPFRVKSLASAGKARNAMARREGERLLKGGSFLCHRSYCHRYRIAARMGRSPNSTTSHIGFRLGYDGR</sequence>
<comment type="caution">
    <text evidence="2">The sequence shown here is derived from an EMBL/GenBank/DDBJ whole genome shotgun (WGS) entry which is preliminary data.</text>
</comment>
<feature type="domain" description="Sulfatase-modifying factor enzyme-like" evidence="1">
    <location>
        <begin position="1"/>
        <end position="273"/>
    </location>
</feature>
<keyword evidence="3" id="KW-1185">Reference proteome</keyword>
<name>A0A1V8RLV1_9HYPH</name>
<dbReference type="EMBL" id="MDET01000035">
    <property type="protein sequence ID" value="OQM74185.1"/>
    <property type="molecule type" value="Genomic_DNA"/>
</dbReference>
<organism evidence="2 3">
    <name type="scientific">Manganibacter manganicus</name>
    <dbReference type="NCBI Taxonomy" id="1873176"/>
    <lineage>
        <taxon>Bacteria</taxon>
        <taxon>Pseudomonadati</taxon>
        <taxon>Pseudomonadota</taxon>
        <taxon>Alphaproteobacteria</taxon>
        <taxon>Hyphomicrobiales</taxon>
        <taxon>Phyllobacteriaceae</taxon>
        <taxon>Manganibacter</taxon>
    </lineage>
</organism>
<dbReference type="PANTHER" id="PTHR23150">
    <property type="entry name" value="SULFATASE MODIFYING FACTOR 1, 2"/>
    <property type="match status" value="1"/>
</dbReference>
<dbReference type="AlphaFoldDB" id="A0A1V8RLV1"/>
<dbReference type="InterPro" id="IPR042095">
    <property type="entry name" value="SUMF_sf"/>
</dbReference>
<protein>
    <submittedName>
        <fullName evidence="2">Sulfatase modifying factor 1 (C-alpha-formyglycine-generating enzyme 1)</fullName>
    </submittedName>
</protein>
<evidence type="ECO:0000313" key="2">
    <source>
        <dbReference type="EMBL" id="OQM74185.1"/>
    </source>
</evidence>
<dbReference type="Gene3D" id="3.90.1580.10">
    <property type="entry name" value="paralog of FGE (formylglycine-generating enzyme)"/>
    <property type="match status" value="1"/>
</dbReference>
<evidence type="ECO:0000313" key="3">
    <source>
        <dbReference type="Proteomes" id="UP000191905"/>
    </source>
</evidence>
<dbReference type="PANTHER" id="PTHR23150:SF19">
    <property type="entry name" value="FORMYLGLYCINE-GENERATING ENZYME"/>
    <property type="match status" value="1"/>
</dbReference>
<dbReference type="InterPro" id="IPR016187">
    <property type="entry name" value="CTDL_fold"/>
</dbReference>
<proteinExistence type="predicted"/>
<dbReference type="Proteomes" id="UP000191905">
    <property type="component" value="Unassembled WGS sequence"/>
</dbReference>
<gene>
    <name evidence="2" type="ORF">BFN67_22345</name>
</gene>
<evidence type="ECO:0000259" key="1">
    <source>
        <dbReference type="Pfam" id="PF03781"/>
    </source>
</evidence>
<dbReference type="InterPro" id="IPR051043">
    <property type="entry name" value="Sulfatase_Mod_Factor_Kinase"/>
</dbReference>
<accession>A0A1V8RLV1</accession>
<dbReference type="STRING" id="1873176.BFN67_22345"/>
<dbReference type="SUPFAM" id="SSF56436">
    <property type="entry name" value="C-type lectin-like"/>
    <property type="match status" value="1"/>
</dbReference>